<protein>
    <submittedName>
        <fullName evidence="2">Uncharacterized protein</fullName>
    </submittedName>
</protein>
<sequence>MLMRQLKSLERVSVKSSVKTIRNSKNNLKVISKESYHGLSMTSMTAMDQNTISTCPRHLFQSSRMDQETDEIDLPQNSDCSKLGDQNNKMNEEEKSEVLMVRLKEGLKEAMRS</sequence>
<organism evidence="2 3">
    <name type="scientific">Phakopsora pachyrhizi</name>
    <name type="common">Asian soybean rust disease fungus</name>
    <dbReference type="NCBI Taxonomy" id="170000"/>
    <lineage>
        <taxon>Eukaryota</taxon>
        <taxon>Fungi</taxon>
        <taxon>Dikarya</taxon>
        <taxon>Basidiomycota</taxon>
        <taxon>Pucciniomycotina</taxon>
        <taxon>Pucciniomycetes</taxon>
        <taxon>Pucciniales</taxon>
        <taxon>Phakopsoraceae</taxon>
        <taxon>Phakopsora</taxon>
    </lineage>
</organism>
<name>A0AAV0BV87_PHAPC</name>
<keyword evidence="3" id="KW-1185">Reference proteome</keyword>
<reference evidence="2" key="1">
    <citation type="submission" date="2022-06" db="EMBL/GenBank/DDBJ databases">
        <authorList>
            <consortium name="SYNGENTA / RWTH Aachen University"/>
        </authorList>
    </citation>
    <scope>NUCLEOTIDE SEQUENCE</scope>
</reference>
<evidence type="ECO:0000256" key="1">
    <source>
        <dbReference type="SAM" id="MobiDB-lite"/>
    </source>
</evidence>
<feature type="region of interest" description="Disordered" evidence="1">
    <location>
        <begin position="63"/>
        <end position="95"/>
    </location>
</feature>
<comment type="caution">
    <text evidence="2">The sequence shown here is derived from an EMBL/GenBank/DDBJ whole genome shotgun (WGS) entry which is preliminary data.</text>
</comment>
<feature type="compositionally biased region" description="Polar residues" evidence="1">
    <location>
        <begin position="75"/>
        <end position="89"/>
    </location>
</feature>
<dbReference type="AlphaFoldDB" id="A0AAV0BV87"/>
<gene>
    <name evidence="2" type="ORF">PPACK8108_LOCUS26121</name>
</gene>
<evidence type="ECO:0000313" key="2">
    <source>
        <dbReference type="EMBL" id="CAH7690693.1"/>
    </source>
</evidence>
<accession>A0AAV0BV87</accession>
<dbReference type="EMBL" id="CALTRL010006370">
    <property type="protein sequence ID" value="CAH7690693.1"/>
    <property type="molecule type" value="Genomic_DNA"/>
</dbReference>
<proteinExistence type="predicted"/>
<dbReference type="Proteomes" id="UP001153365">
    <property type="component" value="Unassembled WGS sequence"/>
</dbReference>
<evidence type="ECO:0000313" key="3">
    <source>
        <dbReference type="Proteomes" id="UP001153365"/>
    </source>
</evidence>